<dbReference type="Gene3D" id="3.30.200.20">
    <property type="entry name" value="Phosphorylase Kinase, domain 1"/>
    <property type="match status" value="1"/>
</dbReference>
<accession>A0AAN9B541</accession>
<dbReference type="GO" id="GO:0004672">
    <property type="term" value="F:protein kinase activity"/>
    <property type="evidence" value="ECO:0007669"/>
    <property type="project" value="InterPro"/>
</dbReference>
<organism evidence="3 4">
    <name type="scientific">Littorina saxatilis</name>
    <dbReference type="NCBI Taxonomy" id="31220"/>
    <lineage>
        <taxon>Eukaryota</taxon>
        <taxon>Metazoa</taxon>
        <taxon>Spiralia</taxon>
        <taxon>Lophotrochozoa</taxon>
        <taxon>Mollusca</taxon>
        <taxon>Gastropoda</taxon>
        <taxon>Caenogastropoda</taxon>
        <taxon>Littorinimorpha</taxon>
        <taxon>Littorinoidea</taxon>
        <taxon>Littorinidae</taxon>
        <taxon>Littorina</taxon>
    </lineage>
</organism>
<sequence length="325" mass="36753">MDMFNKLKSAVSNVLPGNPLSRDFDIFHQVASAGPGLLWKVFSATKKSTKEEASVYLFEKKSIERYSRQDRDAIVEMLRVGVQQLTKLRHPKILAVIQPLEESREALAFATEPVFASLSNVLGDLKSITSVPKELQDYQLYDVEIKHGLLQLTEGLGFLHNDAKIMHRNICPEAIVLTKLGCWKLSGFEFCVRSSDPQSSEPSYPFQEWRTNRAPVTQPNLDFMAPEYVLTMMSSPASDMFSLGILIYTVFAKGKPLFQCRGELSAFRQNAEELRQLRVSLLGAVPEELRENVKLMLNTEPTVRPDAPQLSKVLTYFSLHHFALK</sequence>
<dbReference type="InterPro" id="IPR000719">
    <property type="entry name" value="Prot_kinase_dom"/>
</dbReference>
<comment type="similarity">
    <text evidence="1">Belongs to the protein kinase superfamily.</text>
</comment>
<dbReference type="CDD" id="cd14011">
    <property type="entry name" value="PK_SCY1_like"/>
    <property type="match status" value="1"/>
</dbReference>
<dbReference type="AlphaFoldDB" id="A0AAN9B541"/>
<keyword evidence="4" id="KW-1185">Reference proteome</keyword>
<gene>
    <name evidence="3" type="ORF">V1264_003150</name>
</gene>
<dbReference type="PROSITE" id="PS50011">
    <property type="entry name" value="PROTEIN_KINASE_DOM"/>
    <property type="match status" value="1"/>
</dbReference>
<dbReference type="FunFam" id="3.30.200.20:FF:000179">
    <property type="entry name" value="SCY1 like pseudokinase 2"/>
    <property type="match status" value="1"/>
</dbReference>
<evidence type="ECO:0000259" key="2">
    <source>
        <dbReference type="PROSITE" id="PS50011"/>
    </source>
</evidence>
<dbReference type="SUPFAM" id="SSF56112">
    <property type="entry name" value="Protein kinase-like (PK-like)"/>
    <property type="match status" value="1"/>
</dbReference>
<dbReference type="PANTHER" id="PTHR12984">
    <property type="entry name" value="SCY1-RELATED S/T PROTEIN KINASE-LIKE"/>
    <property type="match status" value="1"/>
</dbReference>
<dbReference type="Pfam" id="PF00069">
    <property type="entry name" value="Pkinase"/>
    <property type="match status" value="1"/>
</dbReference>
<dbReference type="GO" id="GO:0005524">
    <property type="term" value="F:ATP binding"/>
    <property type="evidence" value="ECO:0007669"/>
    <property type="project" value="InterPro"/>
</dbReference>
<dbReference type="InterPro" id="IPR011009">
    <property type="entry name" value="Kinase-like_dom_sf"/>
</dbReference>
<protein>
    <recommendedName>
        <fullName evidence="2">Protein kinase domain-containing protein</fullName>
    </recommendedName>
</protein>
<dbReference type="PANTHER" id="PTHR12984:SF6">
    <property type="entry name" value="SCY1-LIKE PROTEIN 2"/>
    <property type="match status" value="1"/>
</dbReference>
<evidence type="ECO:0000313" key="3">
    <source>
        <dbReference type="EMBL" id="KAK7098938.1"/>
    </source>
</evidence>
<evidence type="ECO:0000256" key="1">
    <source>
        <dbReference type="ARBA" id="ARBA00038349"/>
    </source>
</evidence>
<feature type="domain" description="Protein kinase" evidence="2">
    <location>
        <begin position="27"/>
        <end position="323"/>
    </location>
</feature>
<dbReference type="Gene3D" id="1.10.510.10">
    <property type="entry name" value="Transferase(Phosphotransferase) domain 1"/>
    <property type="match status" value="1"/>
</dbReference>
<dbReference type="Proteomes" id="UP001374579">
    <property type="component" value="Unassembled WGS sequence"/>
</dbReference>
<dbReference type="InterPro" id="IPR051177">
    <property type="entry name" value="CIK-Related_Protein"/>
</dbReference>
<evidence type="ECO:0000313" key="4">
    <source>
        <dbReference type="Proteomes" id="UP001374579"/>
    </source>
</evidence>
<proteinExistence type="inferred from homology"/>
<name>A0AAN9B541_9CAEN</name>
<dbReference type="SMART" id="SM00220">
    <property type="entry name" value="S_TKc"/>
    <property type="match status" value="1"/>
</dbReference>
<comment type="caution">
    <text evidence="3">The sequence shown here is derived from an EMBL/GenBank/DDBJ whole genome shotgun (WGS) entry which is preliminary data.</text>
</comment>
<dbReference type="EMBL" id="JBAMIC010000012">
    <property type="protein sequence ID" value="KAK7098938.1"/>
    <property type="molecule type" value="Genomic_DNA"/>
</dbReference>
<reference evidence="3 4" key="1">
    <citation type="submission" date="2024-02" db="EMBL/GenBank/DDBJ databases">
        <title>Chromosome-scale genome assembly of the rough periwinkle Littorina saxatilis.</title>
        <authorList>
            <person name="De Jode A."/>
            <person name="Faria R."/>
            <person name="Formenti G."/>
            <person name="Sims Y."/>
            <person name="Smith T.P."/>
            <person name="Tracey A."/>
            <person name="Wood J.M.D."/>
            <person name="Zagrodzka Z.B."/>
            <person name="Johannesson K."/>
            <person name="Butlin R.K."/>
            <person name="Leder E.H."/>
        </authorList>
    </citation>
    <scope>NUCLEOTIDE SEQUENCE [LARGE SCALE GENOMIC DNA]</scope>
    <source>
        <strain evidence="3">Snail1</strain>
        <tissue evidence="3">Muscle</tissue>
    </source>
</reference>